<dbReference type="OrthoDB" id="435022at2759"/>
<dbReference type="InterPro" id="IPR002020">
    <property type="entry name" value="Citrate_synthase"/>
</dbReference>
<dbReference type="FunFam" id="1.10.230.10:FF:000002">
    <property type="entry name" value="Citrate synthase"/>
    <property type="match status" value="1"/>
</dbReference>
<dbReference type="AlphaFoldDB" id="A0A813GUM2"/>
<comment type="similarity">
    <text evidence="2">Belongs to the citrate synthase family.</text>
</comment>
<dbReference type="Pfam" id="PF00285">
    <property type="entry name" value="Citrate_synt"/>
    <property type="match status" value="2"/>
</dbReference>
<feature type="region of interest" description="Disordered" evidence="6">
    <location>
        <begin position="692"/>
        <end position="757"/>
    </location>
</feature>
<dbReference type="GO" id="GO:0036440">
    <property type="term" value="F:citrate synthase activity"/>
    <property type="evidence" value="ECO:0007669"/>
    <property type="project" value="UniProtKB-EC"/>
</dbReference>
<keyword evidence="5" id="KW-0808">Transferase</keyword>
<evidence type="ECO:0000313" key="8">
    <source>
        <dbReference type="EMBL" id="CAE8626738.1"/>
    </source>
</evidence>
<dbReference type="Proteomes" id="UP000654075">
    <property type="component" value="Unassembled WGS sequence"/>
</dbReference>
<feature type="region of interest" description="Disordered" evidence="6">
    <location>
        <begin position="1069"/>
        <end position="1099"/>
    </location>
</feature>
<dbReference type="Gene3D" id="1.10.230.10">
    <property type="entry name" value="Cytochrome P450-Terp, domain 2"/>
    <property type="match status" value="1"/>
</dbReference>
<name>A0A813GUM2_POLGL</name>
<feature type="non-terminal residue" evidence="8">
    <location>
        <position position="1"/>
    </location>
</feature>
<dbReference type="EMBL" id="CAJNNV010029019">
    <property type="protein sequence ID" value="CAE8626738.1"/>
    <property type="molecule type" value="Genomic_DNA"/>
</dbReference>
<keyword evidence="9" id="KW-1185">Reference proteome</keyword>
<dbReference type="InterPro" id="IPR016143">
    <property type="entry name" value="Citrate_synth-like_sm_a-sub"/>
</dbReference>
<proteinExistence type="inferred from homology"/>
<evidence type="ECO:0000256" key="1">
    <source>
        <dbReference type="ARBA" id="ARBA00005007"/>
    </source>
</evidence>
<evidence type="ECO:0000256" key="7">
    <source>
        <dbReference type="SAM" id="Phobius"/>
    </source>
</evidence>
<dbReference type="SUPFAM" id="SSF48256">
    <property type="entry name" value="Citrate synthase"/>
    <property type="match status" value="2"/>
</dbReference>
<feature type="compositionally biased region" description="Gly residues" evidence="6">
    <location>
        <begin position="697"/>
        <end position="754"/>
    </location>
</feature>
<dbReference type="GO" id="GO:0006099">
    <property type="term" value="P:tricarboxylic acid cycle"/>
    <property type="evidence" value="ECO:0007669"/>
    <property type="project" value="UniProtKB-KW"/>
</dbReference>
<evidence type="ECO:0000256" key="5">
    <source>
        <dbReference type="ARBA" id="ARBA00022679"/>
    </source>
</evidence>
<protein>
    <recommendedName>
        <fullName evidence="3">citrate synthase (unknown stereospecificity)</fullName>
        <ecNumber evidence="3">2.3.3.16</ecNumber>
    </recommendedName>
</protein>
<evidence type="ECO:0000256" key="3">
    <source>
        <dbReference type="ARBA" id="ARBA00012972"/>
    </source>
</evidence>
<dbReference type="PROSITE" id="PS00480">
    <property type="entry name" value="CITRATE_SYNTHASE"/>
    <property type="match status" value="1"/>
</dbReference>
<keyword evidence="7" id="KW-0472">Membrane</keyword>
<dbReference type="EC" id="2.3.3.16" evidence="3"/>
<gene>
    <name evidence="8" type="ORF">PGLA1383_LOCUS43634</name>
</gene>
<dbReference type="InterPro" id="IPR036969">
    <property type="entry name" value="Citrate_synthase_sf"/>
</dbReference>
<dbReference type="InterPro" id="IPR019810">
    <property type="entry name" value="Citrate_synthase_AS"/>
</dbReference>
<comment type="caution">
    <text evidence="8">The sequence shown here is derived from an EMBL/GenBank/DDBJ whole genome shotgun (WGS) entry which is preliminary data.</text>
</comment>
<reference evidence="8" key="1">
    <citation type="submission" date="2021-02" db="EMBL/GenBank/DDBJ databases">
        <authorList>
            <person name="Dougan E. K."/>
            <person name="Rhodes N."/>
            <person name="Thang M."/>
            <person name="Chan C."/>
        </authorList>
    </citation>
    <scope>NUCLEOTIDE SEQUENCE</scope>
</reference>
<evidence type="ECO:0000256" key="4">
    <source>
        <dbReference type="ARBA" id="ARBA00022532"/>
    </source>
</evidence>
<keyword evidence="7" id="KW-0812">Transmembrane</keyword>
<dbReference type="PANTHER" id="PTHR42871">
    <property type="entry name" value="CITRATE SYNTHASE"/>
    <property type="match status" value="1"/>
</dbReference>
<comment type="pathway">
    <text evidence="1">Carbohydrate metabolism.</text>
</comment>
<evidence type="ECO:0000256" key="6">
    <source>
        <dbReference type="SAM" id="MobiDB-lite"/>
    </source>
</evidence>
<sequence length="1164" mass="124943">FRGEIQKEMLIHEKIKAMFNTFTINAHPMAIMVAVVGALSCVFSELDPANELHRNLACIRLIAKVPVLACMAYKSSIGQPIMYPRTDLSFAENFLYMMFATPMEDYKVNPVAAKAVNAFMVAGYSQAYSRQFASVRLLASEILHMDHEQNASTSTVRIAGSSQVRGIRERSAMGVFVLLVFHGLGRCQLPSKVPETDLPATVVPVATLALPANPYACIAAGVACLWGPAHGANEAVIEMLEQIGTKEDVAQFVEDVKNKKEGVRLMGFGHRVYKNYDPRARVMKKMVAEVLAELGVVDPLLGVANELEKIALEDDYFIKRKLYPNVDYYSGIMLRALGIPTSMFTVMFAMSRTVGWVSQWNEMVSEGQMKIGRPRQLYVGTPQREYSQGSLEVSANGLASQESLHPLTHLKQNAAFGDSRLRLRCVITEPEVDNLSQAKTHWVFWAVFACDMACTPLALARLGFAILLFPRRLPQFHPMRDMAPHEHGEEKHQRIINVSTLNPQAAELLMLYTDHRVGFLSFESFPGRSPRLVVGLAGAHKGAMTLRWQLLAIGLVCAFSDPHDAKHAGGVAVDKKEPGQDNFDQYMSSYLPAGDDSYTKSFVGDNASWRNYETSYAGKSADYSAYLSKYGGKQANYGKYVSLYSSMAGSQPTSGKDYKGKGKEQLSAWNKTMTKTYDKYIPGAYESFAKESTEVRGQGGGQQQGGGTGGGSQQGSGSSQGGGSSQGSGGGNHGSGGSSQGSGGGQGQGEGGGQESDKKVGYEAFAGHWVQEYATAEGASNAFDYEGKEFASNGMGMGGSAGYADYMNQYAPGFTTEDGGGMMGSAKQPSEDIAVGADDEDLLRKPTELEEAPHEDASEDQVLEHFQRTAAAVEQVEAEAAKLGAAARDQAYADWAASRHRPAAKVEGEAAETVVPRQILRDAMAGLQGDATKQQNAEKSASSAMDWLLQAETDQVRSQGVAAHKGSIQAARRWSADVEREAAAARASAEALLLLPGLAPPQAAAGAALLRRSEAAWEEAHEAGLRLEQSLDDAASRATQTATKEILIRADERRAAFANAVETAAAKAKETAQSLGAEEGRRSAQGLRGPRSTGHGRDNSAGNAAYLGLQAEQLKAVSGNFLLWLTCVAGVVGTAAGIMSRLGGLAGRTSRSANLHEVALLEVM</sequence>
<evidence type="ECO:0000256" key="2">
    <source>
        <dbReference type="ARBA" id="ARBA00010566"/>
    </source>
</evidence>
<dbReference type="InterPro" id="IPR016142">
    <property type="entry name" value="Citrate_synth-like_lrg_a-sub"/>
</dbReference>
<feature type="transmembrane region" description="Helical" evidence="7">
    <location>
        <begin position="1121"/>
        <end position="1142"/>
    </location>
</feature>
<keyword evidence="4" id="KW-0816">Tricarboxylic acid cycle</keyword>
<accession>A0A813GUM2</accession>
<organism evidence="8 9">
    <name type="scientific">Polarella glacialis</name>
    <name type="common">Dinoflagellate</name>
    <dbReference type="NCBI Taxonomy" id="89957"/>
    <lineage>
        <taxon>Eukaryota</taxon>
        <taxon>Sar</taxon>
        <taxon>Alveolata</taxon>
        <taxon>Dinophyceae</taxon>
        <taxon>Suessiales</taxon>
        <taxon>Suessiaceae</taxon>
        <taxon>Polarella</taxon>
    </lineage>
</organism>
<dbReference type="Gene3D" id="1.10.580.10">
    <property type="entry name" value="Citrate Synthase, domain 1"/>
    <property type="match status" value="2"/>
</dbReference>
<dbReference type="PANTHER" id="PTHR42871:SF1">
    <property type="entry name" value="CITRATE SYNTHASE"/>
    <property type="match status" value="1"/>
</dbReference>
<evidence type="ECO:0000313" key="9">
    <source>
        <dbReference type="Proteomes" id="UP000654075"/>
    </source>
</evidence>
<keyword evidence="7" id="KW-1133">Transmembrane helix</keyword>